<name>A0A3A8PZH7_9BACT</name>
<accession>A0A3A8PZH7</accession>
<sequence length="395" mass="44854">MNFLSEMGEQIERQWLVHDYAEDAFPDIVQQAFRDHDADLLTVDVPQVMRWLFVRKSLPDQLQPGEGFGQVPLTVFRSRRFAIDLYHWLDGTTTVHQHGFCGAFRVLQGSSLHTVYRWTEHRNVNAYFALGQLEQQQCELLRRGDSHPIVAGKAYIHSLFHLDRPSLSLVVRTVRNPSAEAQYDFKRPGICINPQVEEPALLKVLQGVTVLEQLAHPERDILIGDYLEGADLHSAFQVLQQVARARQRLDTLSPLLARCRPEHQGALERYIRPALANVLREAQLIARRRTVTRPDHRFFLGLLLNVQGRTPLLSLIQQRHPGEDAAALAAHWLRELAGLEAVEGQRHNALGLPFDDHDVSVFERLLRGDAPTDDARFTEVARALRSSSLFGPVVA</sequence>
<dbReference type="AlphaFoldDB" id="A0A3A8PZH7"/>
<dbReference type="EMBL" id="RAWB01000087">
    <property type="protein sequence ID" value="RKH61887.1"/>
    <property type="molecule type" value="Genomic_DNA"/>
</dbReference>
<dbReference type="InterPro" id="IPR011051">
    <property type="entry name" value="RmlC_Cupin_sf"/>
</dbReference>
<dbReference type="Proteomes" id="UP000272888">
    <property type="component" value="Unassembled WGS sequence"/>
</dbReference>
<gene>
    <name evidence="1" type="ORF">D7V93_10935</name>
</gene>
<evidence type="ECO:0000313" key="1">
    <source>
        <dbReference type="EMBL" id="RKH61887.1"/>
    </source>
</evidence>
<organism evidence="1 2">
    <name type="scientific">Corallococcus llansteffanensis</name>
    <dbReference type="NCBI Taxonomy" id="2316731"/>
    <lineage>
        <taxon>Bacteria</taxon>
        <taxon>Pseudomonadati</taxon>
        <taxon>Myxococcota</taxon>
        <taxon>Myxococcia</taxon>
        <taxon>Myxococcales</taxon>
        <taxon>Cystobacterineae</taxon>
        <taxon>Myxococcaceae</taxon>
        <taxon>Corallococcus</taxon>
    </lineage>
</organism>
<evidence type="ECO:0000313" key="2">
    <source>
        <dbReference type="Proteomes" id="UP000272888"/>
    </source>
</evidence>
<dbReference type="RefSeq" id="WP_120643340.1">
    <property type="nucleotide sequence ID" value="NZ_RAWB01000087.1"/>
</dbReference>
<proteinExistence type="predicted"/>
<comment type="caution">
    <text evidence="1">The sequence shown here is derived from an EMBL/GenBank/DDBJ whole genome shotgun (WGS) entry which is preliminary data.</text>
</comment>
<protein>
    <submittedName>
        <fullName evidence="1">Uncharacterized protein</fullName>
    </submittedName>
</protein>
<reference evidence="2" key="1">
    <citation type="submission" date="2018-09" db="EMBL/GenBank/DDBJ databases">
        <authorList>
            <person name="Livingstone P.G."/>
            <person name="Whitworth D.E."/>
        </authorList>
    </citation>
    <scope>NUCLEOTIDE SEQUENCE [LARGE SCALE GENOMIC DNA]</scope>
    <source>
        <strain evidence="2">CA051B</strain>
    </source>
</reference>
<dbReference type="SUPFAM" id="SSF51182">
    <property type="entry name" value="RmlC-like cupins"/>
    <property type="match status" value="1"/>
</dbReference>
<dbReference type="Gene3D" id="2.60.120.10">
    <property type="entry name" value="Jelly Rolls"/>
    <property type="match status" value="1"/>
</dbReference>
<keyword evidence="2" id="KW-1185">Reference proteome</keyword>
<dbReference type="InterPro" id="IPR014710">
    <property type="entry name" value="RmlC-like_jellyroll"/>
</dbReference>